<reference evidence="2" key="2">
    <citation type="submission" date="2015-01" db="EMBL/GenBank/DDBJ databases">
        <title>Evolutionary Origins and Diversification of the Mycorrhizal Mutualists.</title>
        <authorList>
            <consortium name="DOE Joint Genome Institute"/>
            <consortium name="Mycorrhizal Genomics Consortium"/>
            <person name="Kohler A."/>
            <person name="Kuo A."/>
            <person name="Nagy L.G."/>
            <person name="Floudas D."/>
            <person name="Copeland A."/>
            <person name="Barry K.W."/>
            <person name="Cichocki N."/>
            <person name="Veneault-Fourrey C."/>
            <person name="LaButti K."/>
            <person name="Lindquist E.A."/>
            <person name="Lipzen A."/>
            <person name="Lundell T."/>
            <person name="Morin E."/>
            <person name="Murat C."/>
            <person name="Riley R."/>
            <person name="Ohm R."/>
            <person name="Sun H."/>
            <person name="Tunlid A."/>
            <person name="Henrissat B."/>
            <person name="Grigoriev I.V."/>
            <person name="Hibbett D.S."/>
            <person name="Martin F."/>
        </authorList>
    </citation>
    <scope>NUCLEOTIDE SEQUENCE [LARGE SCALE GENOMIC DNA]</scope>
    <source>
        <strain evidence="2">Foug A</strain>
    </source>
</reference>
<keyword evidence="2" id="KW-1185">Reference proteome</keyword>
<evidence type="ECO:0000313" key="2">
    <source>
        <dbReference type="Proteomes" id="UP000053989"/>
    </source>
</evidence>
<protein>
    <submittedName>
        <fullName evidence="1">Uncharacterized protein</fullName>
    </submittedName>
</protein>
<organism evidence="1 2">
    <name type="scientific">Scleroderma citrinum Foug A</name>
    <dbReference type="NCBI Taxonomy" id="1036808"/>
    <lineage>
        <taxon>Eukaryota</taxon>
        <taxon>Fungi</taxon>
        <taxon>Dikarya</taxon>
        <taxon>Basidiomycota</taxon>
        <taxon>Agaricomycotina</taxon>
        <taxon>Agaricomycetes</taxon>
        <taxon>Agaricomycetidae</taxon>
        <taxon>Boletales</taxon>
        <taxon>Sclerodermatineae</taxon>
        <taxon>Sclerodermataceae</taxon>
        <taxon>Scleroderma</taxon>
    </lineage>
</organism>
<accession>A0A0C2ZD17</accession>
<gene>
    <name evidence="1" type="ORF">SCLCIDRAFT_1225062</name>
</gene>
<dbReference type="EMBL" id="KN822315">
    <property type="protein sequence ID" value="KIM50882.1"/>
    <property type="molecule type" value="Genomic_DNA"/>
</dbReference>
<dbReference type="Proteomes" id="UP000053989">
    <property type="component" value="Unassembled WGS sequence"/>
</dbReference>
<dbReference type="InParanoid" id="A0A0C2ZD17"/>
<sequence length="114" mass="13101">MLRQQGNYRDSYVAKERAFAWSTQTEAVLAVCSDGLRRYLNSSRDALTEQGPDKEIPLVRTSIHGALPQRHQPGRSHTPLSRHVTLLPEHLQQVIMQCVLISVMIQKSKYQYRN</sequence>
<name>A0A0C2ZD17_9AGAM</name>
<dbReference type="HOGENOM" id="CLU_2122530_0_0_1"/>
<evidence type="ECO:0000313" key="1">
    <source>
        <dbReference type="EMBL" id="KIM50882.1"/>
    </source>
</evidence>
<reference evidence="1 2" key="1">
    <citation type="submission" date="2014-04" db="EMBL/GenBank/DDBJ databases">
        <authorList>
            <consortium name="DOE Joint Genome Institute"/>
            <person name="Kuo A."/>
            <person name="Kohler A."/>
            <person name="Nagy L.G."/>
            <person name="Floudas D."/>
            <person name="Copeland A."/>
            <person name="Barry K.W."/>
            <person name="Cichocki N."/>
            <person name="Veneault-Fourrey C."/>
            <person name="LaButti K."/>
            <person name="Lindquist E.A."/>
            <person name="Lipzen A."/>
            <person name="Lundell T."/>
            <person name="Morin E."/>
            <person name="Murat C."/>
            <person name="Sun H."/>
            <person name="Tunlid A."/>
            <person name="Henrissat B."/>
            <person name="Grigoriev I.V."/>
            <person name="Hibbett D.S."/>
            <person name="Martin F."/>
            <person name="Nordberg H.P."/>
            <person name="Cantor M.N."/>
            <person name="Hua S.X."/>
        </authorList>
    </citation>
    <scope>NUCLEOTIDE SEQUENCE [LARGE SCALE GENOMIC DNA]</scope>
    <source>
        <strain evidence="1 2">Foug A</strain>
    </source>
</reference>
<dbReference type="AlphaFoldDB" id="A0A0C2ZD17"/>
<proteinExistence type="predicted"/>